<dbReference type="Proteomes" id="UP000041254">
    <property type="component" value="Unassembled WGS sequence"/>
</dbReference>
<dbReference type="Pfam" id="PF01055">
    <property type="entry name" value="Glyco_hydro_31_2nd"/>
    <property type="match status" value="1"/>
</dbReference>
<dbReference type="Gene3D" id="2.60.40.1180">
    <property type="entry name" value="Golgi alpha-mannosidase II"/>
    <property type="match status" value="1"/>
</dbReference>
<protein>
    <recommendedName>
        <fullName evidence="7">DUF5110 domain-containing protein</fullName>
    </recommendedName>
</protein>
<dbReference type="OrthoDB" id="10070917at2759"/>
<dbReference type="PANTHER" id="PTHR22762:SF120">
    <property type="entry name" value="HETEROGLYCAN GLUCOSIDASE 1"/>
    <property type="match status" value="1"/>
</dbReference>
<dbReference type="AlphaFoldDB" id="A0A0G4ETB7"/>
<dbReference type="InterPro" id="IPR013780">
    <property type="entry name" value="Glyco_hydro_b"/>
</dbReference>
<dbReference type="GO" id="GO:0005975">
    <property type="term" value="P:carbohydrate metabolic process"/>
    <property type="evidence" value="ECO:0007669"/>
    <property type="project" value="InterPro"/>
</dbReference>
<reference evidence="5 6" key="1">
    <citation type="submission" date="2014-11" db="EMBL/GenBank/DDBJ databases">
        <authorList>
            <person name="Zhu J."/>
            <person name="Qi W."/>
            <person name="Song R."/>
        </authorList>
    </citation>
    <scope>NUCLEOTIDE SEQUENCE [LARGE SCALE GENOMIC DNA]</scope>
</reference>
<name>A0A0G4ETB7_VITBC</name>
<evidence type="ECO:0000259" key="4">
    <source>
        <dbReference type="Pfam" id="PF21365"/>
    </source>
</evidence>
<dbReference type="SUPFAM" id="SSF51011">
    <property type="entry name" value="Glycosyl hydrolase domain"/>
    <property type="match status" value="1"/>
</dbReference>
<dbReference type="GO" id="GO:0004553">
    <property type="term" value="F:hydrolase activity, hydrolyzing O-glycosyl compounds"/>
    <property type="evidence" value="ECO:0007669"/>
    <property type="project" value="InterPro"/>
</dbReference>
<comment type="similarity">
    <text evidence="1 2">Belongs to the glycosyl hydrolase 31 family.</text>
</comment>
<dbReference type="PANTHER" id="PTHR22762">
    <property type="entry name" value="ALPHA-GLUCOSIDASE"/>
    <property type="match status" value="1"/>
</dbReference>
<keyword evidence="2" id="KW-0326">Glycosidase</keyword>
<dbReference type="InterPro" id="IPR048395">
    <property type="entry name" value="Glyco_hydro_31_C"/>
</dbReference>
<organism evidence="5 6">
    <name type="scientific">Vitrella brassicaformis (strain CCMP3155)</name>
    <dbReference type="NCBI Taxonomy" id="1169540"/>
    <lineage>
        <taxon>Eukaryota</taxon>
        <taxon>Sar</taxon>
        <taxon>Alveolata</taxon>
        <taxon>Colpodellida</taxon>
        <taxon>Vitrellaceae</taxon>
        <taxon>Vitrella</taxon>
    </lineage>
</organism>
<dbReference type="EMBL" id="CDMY01000308">
    <property type="protein sequence ID" value="CEM01688.1"/>
    <property type="molecule type" value="Genomic_DNA"/>
</dbReference>
<accession>A0A0G4ETB7</accession>
<dbReference type="InterPro" id="IPR017853">
    <property type="entry name" value="GH"/>
</dbReference>
<dbReference type="PhylomeDB" id="A0A0G4ETB7"/>
<evidence type="ECO:0000256" key="2">
    <source>
        <dbReference type="RuleBase" id="RU361185"/>
    </source>
</evidence>
<evidence type="ECO:0000256" key="1">
    <source>
        <dbReference type="ARBA" id="ARBA00007806"/>
    </source>
</evidence>
<keyword evidence="6" id="KW-1185">Reference proteome</keyword>
<feature type="domain" description="Glycoside hydrolase family 31 TIM barrel" evidence="3">
    <location>
        <begin position="323"/>
        <end position="685"/>
    </location>
</feature>
<dbReference type="InterPro" id="IPR000322">
    <property type="entry name" value="Glyco_hydro_31_TIM"/>
</dbReference>
<evidence type="ECO:0000313" key="6">
    <source>
        <dbReference type="Proteomes" id="UP000041254"/>
    </source>
</evidence>
<evidence type="ECO:0000259" key="3">
    <source>
        <dbReference type="Pfam" id="PF01055"/>
    </source>
</evidence>
<evidence type="ECO:0000313" key="5">
    <source>
        <dbReference type="EMBL" id="CEM01688.1"/>
    </source>
</evidence>
<keyword evidence="2" id="KW-0378">Hydrolase</keyword>
<dbReference type="SUPFAM" id="SSF51445">
    <property type="entry name" value="(Trans)glycosidases"/>
    <property type="match status" value="1"/>
</dbReference>
<feature type="domain" description="Glycosyl hydrolase family 31 C-terminal" evidence="4">
    <location>
        <begin position="693"/>
        <end position="792"/>
    </location>
</feature>
<dbReference type="Gene3D" id="3.20.20.80">
    <property type="entry name" value="Glycosidases"/>
    <property type="match status" value="1"/>
</dbReference>
<evidence type="ECO:0008006" key="7">
    <source>
        <dbReference type="Google" id="ProtNLM"/>
    </source>
</evidence>
<dbReference type="VEuPathDB" id="CryptoDB:Vbra_8133"/>
<gene>
    <name evidence="5" type="ORF">Vbra_8133</name>
</gene>
<dbReference type="Pfam" id="PF21365">
    <property type="entry name" value="Glyco_hydro_31_3rd"/>
    <property type="match status" value="1"/>
</dbReference>
<sequence>MRRLRLLCTVLLVSCPCILLLWISTHGGLRSYIIRPIDTGDHKEPDRPDLLAQDALHFRGMEAAAGGLCRIKLRFRFQHVQGYVLVSIIDPNTTHIEFGKGSSGPSVEAPIEASPMLFERNFTASLIHKNDCAVSSTDRSIQGGGIRVRESGGCLEVHRFGKRVTELCADGWAAAATEKGGLTGVRVDAGAFSHAYGVGQQLMRAGKADGDWVKWGRFGSADEFGNEMRNNPGTDGDTTRETTGKGGMLQFPFLLALPKPGHKSFLGLLLDNTYKQSWDFSSPDWWTIATPNTPVHVPHRLFVIVAEQPLDVRSRFMRLVGTPPVPPRKAFGLWMSEYGFESWEEADAVVKSVRDAHMPIDGIVLDLSWFGGIRSGSPQSSIGALDWDTQRFPEPREHIEAYRRDDLGVIAIEESYVSAGTLTYRQMREQGYLAVNCSDRHTPISLSEWWGEGSMIDWTNEKAARWVHDNRRFPNIIRNGVLGHWTDLGEPSNYDRIACYHGGKRHADVHNLYNFLWLQSIYEGYVRDHRDNRTRTVQRPFMLSRAGTLGIHRFGAAMWSGDIASRLDALAMHMQAQANMVTVGIDYYGTDTGGFKRWFLPNDTATVKDARPSEDEMFSKWLAASVWFDIPLRVHTSNIRQNKCPSGHSRRGCTYRISPAEIGWIDSNRFNIRQRYELVPYFYALAHRAFQHGLPVIAPLWYYFPADMTVRLMAGSQKMVGPDIMVAFAARHGQTHTDVYLPDLPQADSHWHSYHHPHTPFAGGQWLRNVSLFRAGDGVYTLPAYVRSGAILPMTLDQQQGGVGEGGSVSLRVFASREGSEFEMVVADDGRSVDHYDTDTNRPVYRTLRAVVSQRFDGPTGGDGTVGQITITPATADRHAAQDATTTPMHIEVVIAGLNSTAAGARVTGVHLMGQDSRFDALGERTTDRQHSAEELGGWWEWDAGRGVLTIVSPPVSFRMRKVFRVLGDDGVGGG</sequence>
<dbReference type="InParanoid" id="A0A0G4ETB7"/>
<proteinExistence type="inferred from homology"/>